<keyword evidence="8" id="KW-1185">Reference proteome</keyword>
<sequence length="559" mass="61553">MRRPGTDSASLLTISARPVWTRLHSSLPPTLLWAYEGVSPGPTIEVRRGQRLRVAWRNDLSGRFPVVAVKVDAPNPGDPSPSDRPGREGATPIPEVAALPPWTVVHLHGAHVDGGSDGWPENGISPGDAQLAEYLNDQASTALWYHDHAMDITRWNVMTGLAGMYLIRDAEEDALHLPDGSHEVPLIIADRNLDTDATGQLTGQLLHKVVGAPGSTNADVTLPFAGPYTLVNGVIWPYLDVEPRWYRFRVLNASNARTYQLALVDKDGAPVTGAMYQIGTDSGLLPEPIPLTQLTLASAERADILIDFSGQRGKKLRLLNTLGTPLAPPAPPTPVMQFRVGVFPVWDWFTLPSRTSTSFTRITHDTLPADHGHRWIALTMPGPTRPHPEMWELRQIPSVADATEPTVTITDPDNGTRVFERISTSFNGTLNFMVEAGAWEAWNFINLATPGIMHPMHIHLVRFQAIRRDIYSINLADPDNAIATFDHAGTLDPNEQGWKDTIRVDGNQLVTVAGRFEGGTGRYVYHCHLLEHEDEGMMRPFVVMPGEVMAINPHEGDHH</sequence>
<evidence type="ECO:0000313" key="8">
    <source>
        <dbReference type="Proteomes" id="UP000198415"/>
    </source>
</evidence>
<feature type="domain" description="Plastocyanin-like" evidence="5">
    <location>
        <begin position="420"/>
        <end position="546"/>
    </location>
</feature>
<accession>A0A239FZ30</accession>
<keyword evidence="2" id="KW-0479">Metal-binding</keyword>
<dbReference type="EMBL" id="FZNR01000019">
    <property type="protein sequence ID" value="SNS61542.1"/>
    <property type="molecule type" value="Genomic_DNA"/>
</dbReference>
<evidence type="ECO:0000259" key="6">
    <source>
        <dbReference type="Pfam" id="PF07732"/>
    </source>
</evidence>
<evidence type="ECO:0000313" key="7">
    <source>
        <dbReference type="EMBL" id="SNS61542.1"/>
    </source>
</evidence>
<dbReference type="CDD" id="cd13844">
    <property type="entry name" value="CuRO_1_BOD_CotA_like"/>
    <property type="match status" value="1"/>
</dbReference>
<dbReference type="Pfam" id="PF07731">
    <property type="entry name" value="Cu-oxidase_2"/>
    <property type="match status" value="1"/>
</dbReference>
<keyword evidence="7" id="KW-0946">Virion</keyword>
<dbReference type="Pfam" id="PF07732">
    <property type="entry name" value="Cu-oxidase_3"/>
    <property type="match status" value="1"/>
</dbReference>
<keyword evidence="7" id="KW-0167">Capsid protein</keyword>
<proteinExistence type="inferred from homology"/>
<comment type="similarity">
    <text evidence="1">Belongs to the multicopper oxidase family.</text>
</comment>
<gene>
    <name evidence="7" type="ORF">SAMN06264365_11994</name>
</gene>
<dbReference type="GO" id="GO:0005507">
    <property type="term" value="F:copper ion binding"/>
    <property type="evidence" value="ECO:0007669"/>
    <property type="project" value="InterPro"/>
</dbReference>
<protein>
    <submittedName>
        <fullName evidence="7">Spore coat protein A</fullName>
    </submittedName>
</protein>
<dbReference type="InterPro" id="IPR002355">
    <property type="entry name" value="Cu_oxidase_Cu_BS"/>
</dbReference>
<dbReference type="PANTHER" id="PTHR48267">
    <property type="entry name" value="CUPREDOXIN SUPERFAMILY PROTEIN"/>
    <property type="match status" value="1"/>
</dbReference>
<dbReference type="InterPro" id="IPR008972">
    <property type="entry name" value="Cupredoxin"/>
</dbReference>
<evidence type="ECO:0000256" key="2">
    <source>
        <dbReference type="ARBA" id="ARBA00022723"/>
    </source>
</evidence>
<dbReference type="GO" id="GO:0016491">
    <property type="term" value="F:oxidoreductase activity"/>
    <property type="evidence" value="ECO:0007669"/>
    <property type="project" value="UniProtKB-KW"/>
</dbReference>
<name>A0A239FZ30_9ACTN</name>
<dbReference type="SUPFAM" id="SSF49503">
    <property type="entry name" value="Cupredoxins"/>
    <property type="match status" value="3"/>
</dbReference>
<dbReference type="Gene3D" id="2.60.40.420">
    <property type="entry name" value="Cupredoxins - blue copper proteins"/>
    <property type="match status" value="3"/>
</dbReference>
<evidence type="ECO:0000256" key="3">
    <source>
        <dbReference type="ARBA" id="ARBA00023002"/>
    </source>
</evidence>
<feature type="region of interest" description="Disordered" evidence="4">
    <location>
        <begin position="70"/>
        <end position="94"/>
    </location>
</feature>
<dbReference type="InterPro" id="IPR011707">
    <property type="entry name" value="Cu-oxidase-like_N"/>
</dbReference>
<reference evidence="7 8" key="1">
    <citation type="submission" date="2017-06" db="EMBL/GenBank/DDBJ databases">
        <authorList>
            <person name="Kim H.J."/>
            <person name="Triplett B.A."/>
        </authorList>
    </citation>
    <scope>NUCLEOTIDE SEQUENCE [LARGE SCALE GENOMIC DNA]</scope>
    <source>
        <strain evidence="7 8">DSM 43151</strain>
    </source>
</reference>
<evidence type="ECO:0000256" key="4">
    <source>
        <dbReference type="SAM" id="MobiDB-lite"/>
    </source>
</evidence>
<dbReference type="AlphaFoldDB" id="A0A239FZ30"/>
<organism evidence="7 8">
    <name type="scientific">Actinoplanes regularis</name>
    <dbReference type="NCBI Taxonomy" id="52697"/>
    <lineage>
        <taxon>Bacteria</taxon>
        <taxon>Bacillati</taxon>
        <taxon>Actinomycetota</taxon>
        <taxon>Actinomycetes</taxon>
        <taxon>Micromonosporales</taxon>
        <taxon>Micromonosporaceae</taxon>
        <taxon>Actinoplanes</taxon>
    </lineage>
</organism>
<dbReference type="Proteomes" id="UP000198415">
    <property type="component" value="Unassembled WGS sequence"/>
</dbReference>
<dbReference type="PANTHER" id="PTHR48267:SF1">
    <property type="entry name" value="BILIRUBIN OXIDASE"/>
    <property type="match status" value="1"/>
</dbReference>
<dbReference type="InterPro" id="IPR033138">
    <property type="entry name" value="Cu_oxidase_CS"/>
</dbReference>
<evidence type="ECO:0000259" key="5">
    <source>
        <dbReference type="Pfam" id="PF07731"/>
    </source>
</evidence>
<keyword evidence="3" id="KW-0560">Oxidoreductase</keyword>
<feature type="domain" description="Plastocyanin-like" evidence="6">
    <location>
        <begin position="102"/>
        <end position="171"/>
    </location>
</feature>
<evidence type="ECO:0000256" key="1">
    <source>
        <dbReference type="ARBA" id="ARBA00010609"/>
    </source>
</evidence>
<dbReference type="PROSITE" id="PS00080">
    <property type="entry name" value="MULTICOPPER_OXIDASE2"/>
    <property type="match status" value="1"/>
</dbReference>
<dbReference type="InterPro" id="IPR011706">
    <property type="entry name" value="Cu-oxidase_C"/>
</dbReference>
<dbReference type="InterPro" id="IPR045087">
    <property type="entry name" value="Cu-oxidase_fam"/>
</dbReference>
<dbReference type="PROSITE" id="PS00079">
    <property type="entry name" value="MULTICOPPER_OXIDASE1"/>
    <property type="match status" value="1"/>
</dbReference>